<reference evidence="2 3" key="1">
    <citation type="submission" date="2022-01" db="EMBL/GenBank/DDBJ databases">
        <authorList>
            <person name="Xiong W."/>
            <person name="Schranz E."/>
        </authorList>
    </citation>
    <scope>NUCLEOTIDE SEQUENCE [LARGE SCALE GENOMIC DNA]</scope>
</reference>
<dbReference type="Gene3D" id="1.10.287.110">
    <property type="entry name" value="DnaJ domain"/>
    <property type="match status" value="1"/>
</dbReference>
<dbReference type="GO" id="GO:0009507">
    <property type="term" value="C:chloroplast"/>
    <property type="evidence" value="ECO:0007669"/>
    <property type="project" value="TreeGrafter"/>
</dbReference>
<dbReference type="Proteomes" id="UP001157418">
    <property type="component" value="Unassembled WGS sequence"/>
</dbReference>
<evidence type="ECO:0000313" key="3">
    <source>
        <dbReference type="Proteomes" id="UP001157418"/>
    </source>
</evidence>
<sequence>MVVSMKMNMVLQKSDSMLNRERNYICSFKSTSISCMAKELPMHNDNLYKLLSLESRNVSFNEIKKAYRAKALQLHPDVCPSSITDECTKQFVELHKAYEVLSDPNTRRMYDQELNMVECFGSCGSGHQFRFYDRKVWEMQLAGLKKRSADRMERMKNEFM</sequence>
<name>A0AAU9MKG6_9ASTR</name>
<keyword evidence="3" id="KW-1185">Reference proteome</keyword>
<dbReference type="InterPro" id="IPR001623">
    <property type="entry name" value="DnaJ_domain"/>
</dbReference>
<accession>A0AAU9MKG6</accession>
<dbReference type="CDD" id="cd06257">
    <property type="entry name" value="DnaJ"/>
    <property type="match status" value="1"/>
</dbReference>
<organism evidence="2 3">
    <name type="scientific">Lactuca virosa</name>
    <dbReference type="NCBI Taxonomy" id="75947"/>
    <lineage>
        <taxon>Eukaryota</taxon>
        <taxon>Viridiplantae</taxon>
        <taxon>Streptophyta</taxon>
        <taxon>Embryophyta</taxon>
        <taxon>Tracheophyta</taxon>
        <taxon>Spermatophyta</taxon>
        <taxon>Magnoliopsida</taxon>
        <taxon>eudicotyledons</taxon>
        <taxon>Gunneridae</taxon>
        <taxon>Pentapetalae</taxon>
        <taxon>asterids</taxon>
        <taxon>campanulids</taxon>
        <taxon>Asterales</taxon>
        <taxon>Asteraceae</taxon>
        <taxon>Cichorioideae</taxon>
        <taxon>Cichorieae</taxon>
        <taxon>Lactucinae</taxon>
        <taxon>Lactuca</taxon>
    </lineage>
</organism>
<gene>
    <name evidence="2" type="ORF">LVIROSA_LOCUS12291</name>
</gene>
<dbReference type="PANTHER" id="PTHR45090:SF3">
    <property type="entry name" value="OS09G0368800 PROTEIN"/>
    <property type="match status" value="1"/>
</dbReference>
<evidence type="ECO:0000313" key="2">
    <source>
        <dbReference type="EMBL" id="CAH1425133.1"/>
    </source>
</evidence>
<feature type="domain" description="J" evidence="1">
    <location>
        <begin position="46"/>
        <end position="114"/>
    </location>
</feature>
<dbReference type="PROSITE" id="PS50076">
    <property type="entry name" value="DNAJ_2"/>
    <property type="match status" value="1"/>
</dbReference>
<dbReference type="PROSITE" id="PS00636">
    <property type="entry name" value="DNAJ_1"/>
    <property type="match status" value="1"/>
</dbReference>
<dbReference type="AlphaFoldDB" id="A0AAU9MKG6"/>
<dbReference type="PANTHER" id="PTHR45090">
    <property type="entry name" value="CHAPERONE PROTEIN DNAJ 20 CHLOROPLASTIC"/>
    <property type="match status" value="1"/>
</dbReference>
<dbReference type="InterPro" id="IPR053232">
    <property type="entry name" value="DnaJ_C/III_chloroplastic"/>
</dbReference>
<evidence type="ECO:0000259" key="1">
    <source>
        <dbReference type="PROSITE" id="PS50076"/>
    </source>
</evidence>
<dbReference type="SMART" id="SM00271">
    <property type="entry name" value="DnaJ"/>
    <property type="match status" value="1"/>
</dbReference>
<protein>
    <recommendedName>
        <fullName evidence="1">J domain-containing protein</fullName>
    </recommendedName>
</protein>
<proteinExistence type="predicted"/>
<dbReference type="Pfam" id="PF00226">
    <property type="entry name" value="DnaJ"/>
    <property type="match status" value="1"/>
</dbReference>
<dbReference type="InterPro" id="IPR018253">
    <property type="entry name" value="DnaJ_domain_CS"/>
</dbReference>
<comment type="caution">
    <text evidence="2">The sequence shown here is derived from an EMBL/GenBank/DDBJ whole genome shotgun (WGS) entry which is preliminary data.</text>
</comment>
<dbReference type="InterPro" id="IPR036869">
    <property type="entry name" value="J_dom_sf"/>
</dbReference>
<dbReference type="EMBL" id="CAKMRJ010002207">
    <property type="protein sequence ID" value="CAH1425133.1"/>
    <property type="molecule type" value="Genomic_DNA"/>
</dbReference>
<dbReference type="SUPFAM" id="SSF46565">
    <property type="entry name" value="Chaperone J-domain"/>
    <property type="match status" value="1"/>
</dbReference>
<dbReference type="PRINTS" id="PR00625">
    <property type="entry name" value="JDOMAIN"/>
</dbReference>